<sequence length="334" mass="36351">MNVLLTCAGRRHYLASYFQEVLSGFGKVIGTDMDLSAPALQACDVAVKVPGVFAENYLDTLKEVVVRENINMVFSLNDLEVGLLSENRTQFEKETGATVYVPPVDTLEICADKWLTYRFAREIGIETPATYLTVEDATAALAAGEVSYPLIVKPRWGSASIGLFVVGSPEELASGFTQCHRAVTSSALAALGSESPVIIQEVIQGPEYGVDLLYGKNDNFIGFAAKKKLAMRAGETDKAVTVAPELFEELAAKIASVLPHRGNLDCDFLEREGRFYLLEFNPRFGGGYPFTHLAGANHAQMLIDDYQGKPLSPYGYRVGQGFAKCDTLVEVPVD</sequence>
<dbReference type="GO" id="GO:0046872">
    <property type="term" value="F:metal ion binding"/>
    <property type="evidence" value="ECO:0007669"/>
    <property type="project" value="InterPro"/>
</dbReference>
<gene>
    <name evidence="6" type="ORF">FA869_13220</name>
</gene>
<dbReference type="PANTHER" id="PTHR43055">
    <property type="entry name" value="FORMATE-DEPENDENT PHOSPHORIBOSYLGLYCINAMIDE FORMYLTRANSFERASE"/>
    <property type="match status" value="1"/>
</dbReference>
<dbReference type="InterPro" id="IPR011761">
    <property type="entry name" value="ATP-grasp"/>
</dbReference>
<feature type="domain" description="ATP-grasp" evidence="5">
    <location>
        <begin position="117"/>
        <end position="307"/>
    </location>
</feature>
<dbReference type="RefSeq" id="WP_136869761.1">
    <property type="nucleotide sequence ID" value="NZ_SWAV01000004.1"/>
</dbReference>
<keyword evidence="1" id="KW-0436">Ligase</keyword>
<organism evidence="6 7">
    <name type="scientific">Halopseudomonas bauzanensis</name>
    <dbReference type="NCBI Taxonomy" id="653930"/>
    <lineage>
        <taxon>Bacteria</taxon>
        <taxon>Pseudomonadati</taxon>
        <taxon>Pseudomonadota</taxon>
        <taxon>Gammaproteobacteria</taxon>
        <taxon>Pseudomonadales</taxon>
        <taxon>Pseudomonadaceae</taxon>
        <taxon>Halopseudomonas</taxon>
    </lineage>
</organism>
<evidence type="ECO:0000256" key="3">
    <source>
        <dbReference type="ARBA" id="ARBA00022840"/>
    </source>
</evidence>
<dbReference type="EMBL" id="SWAV01000004">
    <property type="protein sequence ID" value="TKA90995.1"/>
    <property type="molecule type" value="Genomic_DNA"/>
</dbReference>
<evidence type="ECO:0000256" key="1">
    <source>
        <dbReference type="ARBA" id="ARBA00022598"/>
    </source>
</evidence>
<dbReference type="Pfam" id="PF21360">
    <property type="entry name" value="PylC-like_N"/>
    <property type="match status" value="1"/>
</dbReference>
<reference evidence="6 7" key="1">
    <citation type="submission" date="2019-04" db="EMBL/GenBank/DDBJ databases">
        <title>Crypto-aerobic microbial life in anoxic (sulfidic) marine sediments.</title>
        <authorList>
            <person name="Bhattacharya S."/>
            <person name="Roy C."/>
            <person name="Mondal N."/>
            <person name="Sarkar J."/>
            <person name="Mandal S."/>
            <person name="Rameez M.J."/>
            <person name="Ghosh W."/>
        </authorList>
    </citation>
    <scope>NUCLEOTIDE SEQUENCE [LARGE SCALE GENOMIC DNA]</scope>
    <source>
        <strain evidence="6 7">SBBB</strain>
    </source>
</reference>
<keyword evidence="3 4" id="KW-0067">ATP-binding</keyword>
<dbReference type="Gene3D" id="3.30.470.20">
    <property type="entry name" value="ATP-grasp fold, B domain"/>
    <property type="match status" value="1"/>
</dbReference>
<dbReference type="Pfam" id="PF02655">
    <property type="entry name" value="ATP-grasp_3"/>
    <property type="match status" value="1"/>
</dbReference>
<dbReference type="SUPFAM" id="SSF56059">
    <property type="entry name" value="Glutathione synthetase ATP-binding domain-like"/>
    <property type="match status" value="1"/>
</dbReference>
<evidence type="ECO:0000256" key="2">
    <source>
        <dbReference type="ARBA" id="ARBA00022741"/>
    </source>
</evidence>
<name>A0A4U0YIG3_9GAMM</name>
<evidence type="ECO:0000313" key="7">
    <source>
        <dbReference type="Proteomes" id="UP000305198"/>
    </source>
</evidence>
<dbReference type="InterPro" id="IPR013815">
    <property type="entry name" value="ATP_grasp_subdomain_1"/>
</dbReference>
<comment type="caution">
    <text evidence="6">The sequence shown here is derived from an EMBL/GenBank/DDBJ whole genome shotgun (WGS) entry which is preliminary data.</text>
</comment>
<dbReference type="InterPro" id="IPR048764">
    <property type="entry name" value="PylC_N"/>
</dbReference>
<evidence type="ECO:0000256" key="4">
    <source>
        <dbReference type="PROSITE-ProRule" id="PRU00409"/>
    </source>
</evidence>
<accession>A0A4U0YIG3</accession>
<dbReference type="NCBIfam" id="NF009404">
    <property type="entry name" value="PRK12767.1-3"/>
    <property type="match status" value="1"/>
</dbReference>
<dbReference type="Proteomes" id="UP000305198">
    <property type="component" value="Unassembled WGS sequence"/>
</dbReference>
<evidence type="ECO:0000259" key="5">
    <source>
        <dbReference type="PROSITE" id="PS50975"/>
    </source>
</evidence>
<dbReference type="GO" id="GO:0005524">
    <property type="term" value="F:ATP binding"/>
    <property type="evidence" value="ECO:0007669"/>
    <property type="project" value="UniProtKB-UniRule"/>
</dbReference>
<dbReference type="PANTHER" id="PTHR43055:SF1">
    <property type="entry name" value="FORMATE-DEPENDENT PHOSPHORIBOSYLGLYCINAMIDE FORMYLTRANSFERASE"/>
    <property type="match status" value="1"/>
</dbReference>
<dbReference type="GO" id="GO:0016874">
    <property type="term" value="F:ligase activity"/>
    <property type="evidence" value="ECO:0007669"/>
    <property type="project" value="UniProtKB-KW"/>
</dbReference>
<dbReference type="InterPro" id="IPR003806">
    <property type="entry name" value="ATP-grasp_PylC-type"/>
</dbReference>
<dbReference type="Gene3D" id="3.30.1490.20">
    <property type="entry name" value="ATP-grasp fold, A domain"/>
    <property type="match status" value="1"/>
</dbReference>
<dbReference type="GO" id="GO:0005829">
    <property type="term" value="C:cytosol"/>
    <property type="evidence" value="ECO:0007669"/>
    <property type="project" value="TreeGrafter"/>
</dbReference>
<protein>
    <submittedName>
        <fullName evidence="6">ATP-grasp domain-containing protein</fullName>
    </submittedName>
</protein>
<dbReference type="AlphaFoldDB" id="A0A4U0YIG3"/>
<dbReference type="PROSITE" id="PS50975">
    <property type="entry name" value="ATP_GRASP"/>
    <property type="match status" value="1"/>
</dbReference>
<keyword evidence="2 4" id="KW-0547">Nucleotide-binding</keyword>
<proteinExistence type="predicted"/>
<dbReference type="Gene3D" id="3.40.50.20">
    <property type="match status" value="1"/>
</dbReference>
<evidence type="ECO:0000313" key="6">
    <source>
        <dbReference type="EMBL" id="TKA90995.1"/>
    </source>
</evidence>